<name>A0A7W7CK89_9ACTN</name>
<comment type="caution">
    <text evidence="2">The sequence shown here is derived from an EMBL/GenBank/DDBJ whole genome shotgun (WGS) entry which is preliminary data.</text>
</comment>
<reference evidence="2 3" key="1">
    <citation type="submission" date="2020-08" db="EMBL/GenBank/DDBJ databases">
        <title>Sequencing the genomes of 1000 actinobacteria strains.</title>
        <authorList>
            <person name="Klenk H.-P."/>
        </authorList>
    </citation>
    <scope>NUCLEOTIDE SEQUENCE [LARGE SCALE GENOMIC DNA]</scope>
    <source>
        <strain evidence="2 3">DSM 45518</strain>
    </source>
</reference>
<keyword evidence="3" id="KW-1185">Reference proteome</keyword>
<protein>
    <submittedName>
        <fullName evidence="2">Uncharacterized protein</fullName>
    </submittedName>
</protein>
<evidence type="ECO:0000313" key="2">
    <source>
        <dbReference type="EMBL" id="MBB4690058.1"/>
    </source>
</evidence>
<accession>A0A7W7CK89</accession>
<evidence type="ECO:0000256" key="1">
    <source>
        <dbReference type="SAM" id="MobiDB-lite"/>
    </source>
</evidence>
<dbReference type="RefSeq" id="WP_184949070.1">
    <property type="nucleotide sequence ID" value="NZ_BOMC01000040.1"/>
</dbReference>
<feature type="region of interest" description="Disordered" evidence="1">
    <location>
        <begin position="56"/>
        <end position="95"/>
    </location>
</feature>
<dbReference type="EMBL" id="JACHMF010000001">
    <property type="protein sequence ID" value="MBB4690058.1"/>
    <property type="molecule type" value="Genomic_DNA"/>
</dbReference>
<evidence type="ECO:0000313" key="3">
    <source>
        <dbReference type="Proteomes" id="UP000542742"/>
    </source>
</evidence>
<dbReference type="AlphaFoldDB" id="A0A7W7CK89"/>
<feature type="compositionally biased region" description="Basic and acidic residues" evidence="1">
    <location>
        <begin position="63"/>
        <end position="83"/>
    </location>
</feature>
<organism evidence="2 3">
    <name type="scientific">Paractinoplanes abujensis</name>
    <dbReference type="NCBI Taxonomy" id="882441"/>
    <lineage>
        <taxon>Bacteria</taxon>
        <taxon>Bacillati</taxon>
        <taxon>Actinomycetota</taxon>
        <taxon>Actinomycetes</taxon>
        <taxon>Micromonosporales</taxon>
        <taxon>Micromonosporaceae</taxon>
        <taxon>Paractinoplanes</taxon>
    </lineage>
</organism>
<dbReference type="Proteomes" id="UP000542742">
    <property type="component" value="Unassembled WGS sequence"/>
</dbReference>
<sequence length="197" mass="21224">MPLIIVNVFLLGAALLFLLGLLARRQHARAAEPGPVVTEPLEDLAAEVEAVGTAAQQAQRAADAARNRADSAERARDEAEYQYREAQYGPRPDGEEPWRLVERAALEAYRRGDLSAAQLDAIWRHVPGTGLDGRENAVQSARELYESASAEAVRVRQQAYVADVAAEVLAEEQRVAVGQLTVARQSVSGGLPGLFAA</sequence>
<proteinExistence type="predicted"/>
<gene>
    <name evidence="2" type="ORF">BKA14_000206</name>
</gene>